<feature type="chain" id="PRO_5004434349" evidence="2">
    <location>
        <begin position="24"/>
        <end position="467"/>
    </location>
</feature>
<gene>
    <name evidence="3" type="ORF">BN741_01739</name>
</gene>
<evidence type="ECO:0000256" key="2">
    <source>
        <dbReference type="SAM" id="SignalP"/>
    </source>
</evidence>
<name>R7H6C9_9BACT</name>
<feature type="compositionally biased region" description="Polar residues" evidence="1">
    <location>
        <begin position="45"/>
        <end position="55"/>
    </location>
</feature>
<reference evidence="3" key="1">
    <citation type="submission" date="2012-11" db="EMBL/GenBank/DDBJ databases">
        <title>Dependencies among metagenomic species, viruses, plasmids and units of genetic variation.</title>
        <authorList>
            <person name="Nielsen H.B."/>
            <person name="Almeida M."/>
            <person name="Juncker A.S."/>
            <person name="Rasmussen S."/>
            <person name="Li J."/>
            <person name="Sunagawa S."/>
            <person name="Plichta D."/>
            <person name="Gautier L."/>
            <person name="Le Chatelier E."/>
            <person name="Peletier E."/>
            <person name="Bonde I."/>
            <person name="Nielsen T."/>
            <person name="Manichanh C."/>
            <person name="Arumugam M."/>
            <person name="Batto J."/>
            <person name="Santos M.B.Q.D."/>
            <person name="Blom N."/>
            <person name="Borruel N."/>
            <person name="Burgdorf K.S."/>
            <person name="Boumezbeur F."/>
            <person name="Casellas F."/>
            <person name="Dore J."/>
            <person name="Guarner F."/>
            <person name="Hansen T."/>
            <person name="Hildebrand F."/>
            <person name="Kaas R.S."/>
            <person name="Kennedy S."/>
            <person name="Kristiansen K."/>
            <person name="Kultima J.R."/>
            <person name="Leonard P."/>
            <person name="Levenez F."/>
            <person name="Lund O."/>
            <person name="Moumen B."/>
            <person name="Le Paslier D."/>
            <person name="Pons N."/>
            <person name="Pedersen O."/>
            <person name="Prifti E."/>
            <person name="Qin J."/>
            <person name="Raes J."/>
            <person name="Tap J."/>
            <person name="Tims S."/>
            <person name="Ussery D.W."/>
            <person name="Yamada T."/>
            <person name="MetaHit consortium"/>
            <person name="Renault P."/>
            <person name="Sicheritz-Ponten T."/>
            <person name="Bork P."/>
            <person name="Wang J."/>
            <person name="Brunak S."/>
            <person name="Ehrlich S.D."/>
        </authorList>
    </citation>
    <scope>NUCLEOTIDE SEQUENCE [LARGE SCALE GENOMIC DNA]</scope>
</reference>
<dbReference type="PROSITE" id="PS51257">
    <property type="entry name" value="PROKAR_LIPOPROTEIN"/>
    <property type="match status" value="1"/>
</dbReference>
<dbReference type="STRING" id="1263103.BN741_01739"/>
<feature type="region of interest" description="Disordered" evidence="1">
    <location>
        <begin position="36"/>
        <end position="55"/>
    </location>
</feature>
<dbReference type="EMBL" id="CBIT010000197">
    <property type="protein sequence ID" value="CDE33727.1"/>
    <property type="molecule type" value="Genomic_DNA"/>
</dbReference>
<accession>R7H6C9</accession>
<protein>
    <submittedName>
        <fullName evidence="3">Lipoprotein</fullName>
    </submittedName>
</protein>
<organism evidence="3">
    <name type="scientific">Leyella stercorea CAG:629</name>
    <dbReference type="NCBI Taxonomy" id="1263103"/>
    <lineage>
        <taxon>Bacteria</taxon>
        <taxon>Pseudomonadati</taxon>
        <taxon>Bacteroidota</taxon>
        <taxon>Bacteroidia</taxon>
        <taxon>Bacteroidales</taxon>
        <taxon>Prevotellaceae</taxon>
        <taxon>Leyella</taxon>
    </lineage>
</organism>
<evidence type="ECO:0000313" key="3">
    <source>
        <dbReference type="EMBL" id="CDE33727.1"/>
    </source>
</evidence>
<feature type="signal peptide" evidence="2">
    <location>
        <begin position="1"/>
        <end position="23"/>
    </location>
</feature>
<sequence length="467" mass="52036">MKNYLLRNCTFATMLLASTLTFTSCGDDDDDDAFRKPGTEKPSEPSASEALTPTQQKARLETVAKEALGMMPASDFSTYTDLANYIDDVYGDNYNWDSVDKWARQCWDDALKATGKTYKDEDRYGSSYYTEYKCLLLASNFTGHFSAYGPKWTKEAGTFKDLQFAFVGKNGEDCVLKVETSGKVTKVYVGDWDEWKKGDYDYSTGASKDYYDRINCTIGVPEKIVVTLTQGNTTLVRTNVQVALSGLSGETFDIAKGNVNISADVELSNGYVFSTSKVSYAGNAKLNVVAASVKKNGKAIVTVAMSGDIKGLPSCNVDAFSKDNFNRNDYDTESVTAKNAFVKLDVLGKVQMQGVISDVRQYCDALDMADKQDENETAFKSFVKKANSLADINLFYDNSNVKQATVMMDTFVDYEYAGKQEWDYEPVIVFYDGSSNSAFGTFFSERNFKSVIRMYESLLDDYEQLLK</sequence>
<dbReference type="RefSeq" id="WP_022430859.1">
    <property type="nucleotide sequence ID" value="NZ_FR899294.1"/>
</dbReference>
<evidence type="ECO:0000256" key="1">
    <source>
        <dbReference type="SAM" id="MobiDB-lite"/>
    </source>
</evidence>
<keyword evidence="3" id="KW-0449">Lipoprotein</keyword>
<dbReference type="AlphaFoldDB" id="R7H6C9"/>
<proteinExistence type="predicted"/>
<keyword evidence="2" id="KW-0732">Signal</keyword>
<dbReference type="Proteomes" id="UP000018072">
    <property type="component" value="Unassembled WGS sequence"/>
</dbReference>
<comment type="caution">
    <text evidence="3">The sequence shown here is derived from an EMBL/GenBank/DDBJ whole genome shotgun (WGS) entry which is preliminary data.</text>
</comment>